<dbReference type="EMBL" id="PTIT01000015">
    <property type="protein sequence ID" value="PPK51137.1"/>
    <property type="molecule type" value="Genomic_DNA"/>
</dbReference>
<accession>A0A2S6G3C2</accession>
<evidence type="ECO:0000313" key="3">
    <source>
        <dbReference type="Proteomes" id="UP000239446"/>
    </source>
</evidence>
<sequence length="51" mass="6128">MHTNLWVSFFEMIFCTQGCVYIHKLMKEKTKYFHRLFMKKIDGLLLVTLSG</sequence>
<reference evidence="1 4" key="1">
    <citation type="submission" date="2018-02" db="EMBL/GenBank/DDBJ databases">
        <title>Deep subsurface shale carbon reservoir microbial communities from Ohio and West Virginia, USA.</title>
        <authorList>
            <person name="Wrighton K."/>
        </authorList>
    </citation>
    <scope>NUCLEOTIDE SEQUENCE [LARGE SCALE GENOMIC DNA]</scope>
    <source>
        <strain evidence="1 4">UTICA-S1B6</strain>
    </source>
</reference>
<organism evidence="2 3">
    <name type="scientific">Marinobacter persicus</name>
    <dbReference type="NCBI Taxonomy" id="930118"/>
    <lineage>
        <taxon>Bacteria</taxon>
        <taxon>Pseudomonadati</taxon>
        <taxon>Pseudomonadota</taxon>
        <taxon>Gammaproteobacteria</taxon>
        <taxon>Pseudomonadales</taxon>
        <taxon>Marinobacteraceae</taxon>
        <taxon>Marinobacter</taxon>
    </lineage>
</organism>
<gene>
    <name evidence="2" type="ORF">B0H24_102912</name>
    <name evidence="1" type="ORF">BY455_11512</name>
</gene>
<evidence type="ECO:0000313" key="2">
    <source>
        <dbReference type="EMBL" id="PPK53134.1"/>
    </source>
</evidence>
<keyword evidence="4" id="KW-1185">Reference proteome</keyword>
<protein>
    <submittedName>
        <fullName evidence="2">Uncharacterized protein</fullName>
    </submittedName>
</protein>
<evidence type="ECO:0000313" key="4">
    <source>
        <dbReference type="Proteomes" id="UP000239648"/>
    </source>
</evidence>
<name>A0A2S6G3C2_9GAMM</name>
<dbReference type="Proteomes" id="UP000239648">
    <property type="component" value="Unassembled WGS sequence"/>
</dbReference>
<dbReference type="Proteomes" id="UP000239446">
    <property type="component" value="Unassembled WGS sequence"/>
</dbReference>
<reference evidence="2 3" key="2">
    <citation type="submission" date="2018-02" db="EMBL/GenBank/DDBJ databases">
        <title>Subsurface microbial communities from deep shales in Ohio and West Virginia, USA.</title>
        <authorList>
            <person name="Wrighton K."/>
        </authorList>
    </citation>
    <scope>NUCLEOTIDE SEQUENCE [LARGE SCALE GENOMIC DNA]</scope>
    <source>
        <strain evidence="2 3">UTICA-S1B9</strain>
    </source>
</reference>
<evidence type="ECO:0000313" key="1">
    <source>
        <dbReference type="EMBL" id="PPK51137.1"/>
    </source>
</evidence>
<comment type="caution">
    <text evidence="2">The sequence shown here is derived from an EMBL/GenBank/DDBJ whole genome shotgun (WGS) entry which is preliminary data.</text>
</comment>
<proteinExistence type="predicted"/>
<dbReference type="EMBL" id="PTIU01000029">
    <property type="protein sequence ID" value="PPK53134.1"/>
    <property type="molecule type" value="Genomic_DNA"/>
</dbReference>
<dbReference type="AlphaFoldDB" id="A0A2S6G3C2"/>